<dbReference type="PANTHER" id="PTHR11608">
    <property type="entry name" value="BIFUNCTIONAL PROTEIN PYRR"/>
    <property type="match status" value="1"/>
</dbReference>
<gene>
    <name evidence="5" type="primary">pyrR</name>
    <name evidence="7" type="ORF">AOC36_04505</name>
</gene>
<dbReference type="InterPro" id="IPR023050">
    <property type="entry name" value="PyrR"/>
</dbReference>
<evidence type="ECO:0000313" key="7">
    <source>
        <dbReference type="EMBL" id="AMC93257.1"/>
    </source>
</evidence>
<evidence type="ECO:0000256" key="5">
    <source>
        <dbReference type="HAMAP-Rule" id="MF_01219"/>
    </source>
</evidence>
<keyword evidence="8" id="KW-1185">Reference proteome</keyword>
<evidence type="ECO:0000259" key="6">
    <source>
        <dbReference type="Pfam" id="PF00156"/>
    </source>
</evidence>
<dbReference type="CDD" id="cd06223">
    <property type="entry name" value="PRTases_typeI"/>
    <property type="match status" value="1"/>
</dbReference>
<evidence type="ECO:0000256" key="3">
    <source>
        <dbReference type="ARBA" id="ARBA00023015"/>
    </source>
</evidence>
<comment type="function">
    <text evidence="5">Regulates transcriptional attenuation of the pyrimidine nucleotide (pyr) operon by binding in a uridine-dependent manner to specific sites on pyr mRNA. This disrupts an antiterminator hairpin in the RNA and favors formation of a downstream transcription terminator, leading to a reduced expression of downstream genes.</text>
</comment>
<keyword evidence="3 5" id="KW-0805">Transcription regulation</keyword>
<dbReference type="RefSeq" id="WP_067631843.1">
    <property type="nucleotide sequence ID" value="NZ_CP013213.1"/>
</dbReference>
<comment type="subunit">
    <text evidence="5">Homodimer and homohexamer; in equilibrium.</text>
</comment>
<dbReference type="Pfam" id="PF00156">
    <property type="entry name" value="Pribosyltran"/>
    <property type="match status" value="1"/>
</dbReference>
<sequence>MNIIMDENAINRALTRMAHEIIERNNGLNRVILLGIETRGATLAFRLANIIESIEKVKVPVASLDVSYWRDDVDVKQQAMRLPLSVQDRIVVLVDDVLFKGRTVRAAMDGIVYNGRPGAIQLATLVDRGHREFPIRADFVGKNIPTALSETVKVHLVENDNEECVILSK</sequence>
<dbReference type="GO" id="GO:0003723">
    <property type="term" value="F:RNA binding"/>
    <property type="evidence" value="ECO:0007669"/>
    <property type="project" value="UniProtKB-UniRule"/>
</dbReference>
<comment type="catalytic activity">
    <reaction evidence="5">
        <text>UMP + diphosphate = 5-phospho-alpha-D-ribose 1-diphosphate + uracil</text>
        <dbReference type="Rhea" id="RHEA:13017"/>
        <dbReference type="ChEBI" id="CHEBI:17568"/>
        <dbReference type="ChEBI" id="CHEBI:33019"/>
        <dbReference type="ChEBI" id="CHEBI:57865"/>
        <dbReference type="ChEBI" id="CHEBI:58017"/>
        <dbReference type="EC" id="2.4.2.9"/>
    </reaction>
</comment>
<dbReference type="EC" id="2.4.2.9" evidence="5"/>
<dbReference type="STRING" id="1514105.AOC36_04505"/>
<evidence type="ECO:0000256" key="1">
    <source>
        <dbReference type="ARBA" id="ARBA00005565"/>
    </source>
</evidence>
<dbReference type="PANTHER" id="PTHR11608:SF0">
    <property type="entry name" value="BIFUNCTIONAL PROTEIN PYRR"/>
    <property type="match status" value="1"/>
</dbReference>
<dbReference type="Gene3D" id="3.40.50.2020">
    <property type="match status" value="1"/>
</dbReference>
<dbReference type="FunFam" id="3.40.50.2020:FF:000020">
    <property type="entry name" value="Bifunctional protein PyrR"/>
    <property type="match status" value="1"/>
</dbReference>
<protein>
    <recommendedName>
        <fullName evidence="5">Bifunctional protein PyrR</fullName>
    </recommendedName>
    <domain>
        <recommendedName>
            <fullName evidence="5">Pyrimidine operon regulatory protein</fullName>
        </recommendedName>
    </domain>
    <domain>
        <recommendedName>
            <fullName evidence="5">Uracil phosphoribosyltransferase</fullName>
            <shortName evidence="5">UPRTase</shortName>
            <ecNumber evidence="5">2.4.2.9</ecNumber>
        </recommendedName>
    </domain>
</protein>
<dbReference type="InterPro" id="IPR029057">
    <property type="entry name" value="PRTase-like"/>
</dbReference>
<reference evidence="7 8" key="1">
    <citation type="submission" date="2015-10" db="EMBL/GenBank/DDBJ databases">
        <title>Erysipelothrix larvae sp. LV19 isolated from the larval gut of the rhinoceros beetle, Trypoxylus dichotomus.</title>
        <authorList>
            <person name="Lim S."/>
            <person name="Kim B.-C."/>
        </authorList>
    </citation>
    <scope>NUCLEOTIDE SEQUENCE [LARGE SCALE GENOMIC DNA]</scope>
    <source>
        <strain evidence="7 8">LV19</strain>
    </source>
</reference>
<evidence type="ECO:0000256" key="4">
    <source>
        <dbReference type="ARBA" id="ARBA00023163"/>
    </source>
</evidence>
<feature type="short sequence motif" description="PRPP-binding" evidence="5">
    <location>
        <begin position="91"/>
        <end position="103"/>
    </location>
</feature>
<dbReference type="GO" id="GO:0004845">
    <property type="term" value="F:uracil phosphoribosyltransferase activity"/>
    <property type="evidence" value="ECO:0007669"/>
    <property type="project" value="UniProtKB-UniRule"/>
</dbReference>
<dbReference type="OrthoDB" id="9802227at2"/>
<comment type="function">
    <text evidence="5">Also displays a weak uracil phosphoribosyltransferase activity which is not physiologically significant.</text>
</comment>
<dbReference type="InterPro" id="IPR000836">
    <property type="entry name" value="PRTase_dom"/>
</dbReference>
<proteinExistence type="inferred from homology"/>
<organism evidence="7 8">
    <name type="scientific">Erysipelothrix larvae</name>
    <dbReference type="NCBI Taxonomy" id="1514105"/>
    <lineage>
        <taxon>Bacteria</taxon>
        <taxon>Bacillati</taxon>
        <taxon>Bacillota</taxon>
        <taxon>Erysipelotrichia</taxon>
        <taxon>Erysipelotrichales</taxon>
        <taxon>Erysipelotrichaceae</taxon>
        <taxon>Erysipelothrix</taxon>
    </lineage>
</organism>
<keyword evidence="5" id="KW-0328">Glycosyltransferase</keyword>
<dbReference type="GO" id="GO:0006353">
    <property type="term" value="P:DNA-templated transcription termination"/>
    <property type="evidence" value="ECO:0007669"/>
    <property type="project" value="UniProtKB-UniRule"/>
</dbReference>
<keyword evidence="5 7" id="KW-0808">Transferase</keyword>
<dbReference type="EMBL" id="CP013213">
    <property type="protein sequence ID" value="AMC93257.1"/>
    <property type="molecule type" value="Genomic_DNA"/>
</dbReference>
<evidence type="ECO:0000256" key="2">
    <source>
        <dbReference type="ARBA" id="ARBA00022472"/>
    </source>
</evidence>
<dbReference type="KEGG" id="erl:AOC36_04505"/>
<comment type="similarity">
    <text evidence="1 5">Belongs to the purine/pyrimidine phosphoribosyltransferase family. PyrR subfamily.</text>
</comment>
<name>A0A109UGT7_9FIRM</name>
<dbReference type="HAMAP" id="MF_01219">
    <property type="entry name" value="PyrR"/>
    <property type="match status" value="1"/>
</dbReference>
<dbReference type="AlphaFoldDB" id="A0A109UGT7"/>
<dbReference type="Proteomes" id="UP000063781">
    <property type="component" value="Chromosome"/>
</dbReference>
<keyword evidence="5" id="KW-0694">RNA-binding</keyword>
<dbReference type="InterPro" id="IPR050137">
    <property type="entry name" value="PyrR_bifunctional"/>
</dbReference>
<dbReference type="NCBIfam" id="NF003549">
    <property type="entry name" value="PRK05205.1-5"/>
    <property type="match status" value="1"/>
</dbReference>
<evidence type="ECO:0000313" key="8">
    <source>
        <dbReference type="Proteomes" id="UP000063781"/>
    </source>
</evidence>
<accession>A0A109UGT7</accession>
<keyword evidence="2 5" id="KW-0806">Transcription termination</keyword>
<dbReference type="SUPFAM" id="SSF53271">
    <property type="entry name" value="PRTase-like"/>
    <property type="match status" value="1"/>
</dbReference>
<feature type="domain" description="Phosphoribosyltransferase" evidence="6">
    <location>
        <begin position="6"/>
        <end position="144"/>
    </location>
</feature>
<keyword evidence="4 5" id="KW-0804">Transcription</keyword>